<evidence type="ECO:0000256" key="4">
    <source>
        <dbReference type="ARBA" id="ARBA00022801"/>
    </source>
</evidence>
<feature type="domain" description="Beta-hexosaminidase bacterial type N-terminal" evidence="8">
    <location>
        <begin position="42"/>
        <end position="135"/>
    </location>
</feature>
<dbReference type="InterPro" id="IPR025705">
    <property type="entry name" value="Beta_hexosaminidase_sua/sub"/>
</dbReference>
<proteinExistence type="inferred from homology"/>
<sequence length="693" mass="76420">MEFAPASGHGNATDGNATAGGTATVTLPYSGRIAQQTGDHDPSCVLANQIADDIAAATGLRWDVTKGGRWQSFVTLSIDETVLPQQAHAYRLTVGSDGIRVTGNDESGLRDGVQTLRQIIRQCAPVLPSLVIEDHPAYETRGYYLDATRGRVPTLDWLKTWADKLCLYKYNQLQLYVEHTFLFDGMSETWRGTSPLTPADIIAFDDYCAARGIELVPSVSTFGHLYMALRTRELRRLGEFPEQADRPYSLVERMEHHTLNITEPDSLALSFTLIDDYLDLFRTRKFNICGDETFDLGKGRSKSEADRRGVAAMYADYVSRLCGHLSEQGREPLFWGDIAIEMPEILTMLPDDVTLLNWLYAPNITDDKVRLVAQSGARQYVCPAVWCWNALLPRLDWAWNNISRLARYGMRYDAAGFLVTDWGDYGHVNDPRMAVTGMIYGAQCAWNPDAVQDIDEMNRRVSVAEYGDATGTFVALLREASRQVTFGWDRLVQYLELDMGDGSLNRDVRDAIWTGDDADARAHIRASETVAEARERLLAWLGDDLARTPAANRELDRTVAGLGAVAAGMTSAGARGAASGSLAPILVGAEGQRLLNLFGWCMAVRGGVIDADNGAGDMPGAAAAGGTVDGDMVVGDANDGTSDDEFARYERSVARDLERWFETYATVWRTVSAESELRRIADVIWRCADLLRA</sequence>
<dbReference type="EMBL" id="WHZW01000010">
    <property type="protein sequence ID" value="NEG89540.1"/>
    <property type="molecule type" value="Genomic_DNA"/>
</dbReference>
<dbReference type="GO" id="GO:0005975">
    <property type="term" value="P:carbohydrate metabolic process"/>
    <property type="evidence" value="ECO:0007669"/>
    <property type="project" value="InterPro"/>
</dbReference>
<dbReference type="PANTHER" id="PTHR22600:SF57">
    <property type="entry name" value="BETA-N-ACETYLHEXOSAMINIDASE"/>
    <property type="match status" value="1"/>
</dbReference>
<dbReference type="AlphaFoldDB" id="A0A6N9Z563"/>
<dbReference type="InterPro" id="IPR015883">
    <property type="entry name" value="Glyco_hydro_20_cat"/>
</dbReference>
<comment type="caution">
    <text evidence="9">The sequence shown here is derived from an EMBL/GenBank/DDBJ whole genome shotgun (WGS) entry which is preliminary data.</text>
</comment>
<protein>
    <recommendedName>
        <fullName evidence="3">beta-N-acetylhexosaminidase</fullName>
        <ecNumber evidence="3">3.2.1.52</ecNumber>
    </recommendedName>
</protein>
<dbReference type="InterPro" id="IPR015882">
    <property type="entry name" value="HEX_bac_N"/>
</dbReference>
<dbReference type="GO" id="GO:0016020">
    <property type="term" value="C:membrane"/>
    <property type="evidence" value="ECO:0007669"/>
    <property type="project" value="TreeGrafter"/>
</dbReference>
<reference evidence="9 10" key="1">
    <citation type="submission" date="2019-10" db="EMBL/GenBank/DDBJ databases">
        <title>Bifidobacterium from non-human primates.</title>
        <authorList>
            <person name="Modesto M."/>
        </authorList>
    </citation>
    <scope>NUCLEOTIDE SEQUENCE [LARGE SCALE GENOMIC DNA]</scope>
    <source>
        <strain evidence="9 10">TRE17</strain>
    </source>
</reference>
<dbReference type="EC" id="3.2.1.52" evidence="3"/>
<dbReference type="PRINTS" id="PR00738">
    <property type="entry name" value="GLHYDRLASE20"/>
</dbReference>
<feature type="domain" description="Glycoside hydrolase family 20 catalytic" evidence="7">
    <location>
        <begin position="138"/>
        <end position="383"/>
    </location>
</feature>
<keyword evidence="4 9" id="KW-0378">Hydrolase</keyword>
<evidence type="ECO:0000256" key="1">
    <source>
        <dbReference type="ARBA" id="ARBA00001231"/>
    </source>
</evidence>
<comment type="similarity">
    <text evidence="2">Belongs to the glycosyl hydrolase 20 family.</text>
</comment>
<dbReference type="SUPFAM" id="SSF51445">
    <property type="entry name" value="(Trans)glycosidases"/>
    <property type="match status" value="1"/>
</dbReference>
<keyword evidence="5" id="KW-0326">Glycosidase</keyword>
<dbReference type="GO" id="GO:0030203">
    <property type="term" value="P:glycosaminoglycan metabolic process"/>
    <property type="evidence" value="ECO:0007669"/>
    <property type="project" value="TreeGrafter"/>
</dbReference>
<accession>A0A6N9Z563</accession>
<dbReference type="GO" id="GO:0004563">
    <property type="term" value="F:beta-N-acetylhexosaminidase activity"/>
    <property type="evidence" value="ECO:0007669"/>
    <property type="project" value="UniProtKB-EC"/>
</dbReference>
<dbReference type="Proteomes" id="UP000469194">
    <property type="component" value="Unassembled WGS sequence"/>
</dbReference>
<evidence type="ECO:0000313" key="9">
    <source>
        <dbReference type="EMBL" id="NEG89540.1"/>
    </source>
</evidence>
<keyword evidence="10" id="KW-1185">Reference proteome</keyword>
<evidence type="ECO:0000313" key="10">
    <source>
        <dbReference type="Proteomes" id="UP000469194"/>
    </source>
</evidence>
<feature type="active site" description="Proton donor" evidence="6">
    <location>
        <position position="292"/>
    </location>
</feature>
<comment type="catalytic activity">
    <reaction evidence="1">
        <text>Hydrolysis of terminal non-reducing N-acetyl-D-hexosamine residues in N-acetyl-beta-D-hexosaminides.</text>
        <dbReference type="EC" id="3.2.1.52"/>
    </reaction>
</comment>
<dbReference type="Pfam" id="PF02838">
    <property type="entry name" value="Glyco_hydro_20b"/>
    <property type="match status" value="1"/>
</dbReference>
<name>A0A6N9Z563_9BIFI</name>
<evidence type="ECO:0000256" key="6">
    <source>
        <dbReference type="PIRSR" id="PIRSR625705-1"/>
    </source>
</evidence>
<dbReference type="InterPro" id="IPR029018">
    <property type="entry name" value="Hex-like_dom2"/>
</dbReference>
<dbReference type="Gene3D" id="3.20.20.80">
    <property type="entry name" value="Glycosidases"/>
    <property type="match status" value="1"/>
</dbReference>
<evidence type="ECO:0000256" key="5">
    <source>
        <dbReference type="ARBA" id="ARBA00023295"/>
    </source>
</evidence>
<evidence type="ECO:0000259" key="8">
    <source>
        <dbReference type="Pfam" id="PF02838"/>
    </source>
</evidence>
<organism evidence="9 10">
    <name type="scientific">Bifidobacterium aerophilum</name>
    <dbReference type="NCBI Taxonomy" id="1798155"/>
    <lineage>
        <taxon>Bacteria</taxon>
        <taxon>Bacillati</taxon>
        <taxon>Actinomycetota</taxon>
        <taxon>Actinomycetes</taxon>
        <taxon>Bifidobacteriales</taxon>
        <taxon>Bifidobacteriaceae</taxon>
        <taxon>Bifidobacterium</taxon>
    </lineage>
</organism>
<dbReference type="InterPro" id="IPR017853">
    <property type="entry name" value="GH"/>
</dbReference>
<dbReference type="CDD" id="cd06565">
    <property type="entry name" value="GH20_GcnA-like"/>
    <property type="match status" value="1"/>
</dbReference>
<dbReference type="Pfam" id="PF00728">
    <property type="entry name" value="Glyco_hydro_20"/>
    <property type="match status" value="1"/>
</dbReference>
<dbReference type="SUPFAM" id="SSF55545">
    <property type="entry name" value="beta-N-acetylhexosaminidase-like domain"/>
    <property type="match status" value="1"/>
</dbReference>
<dbReference type="Gene3D" id="3.30.379.10">
    <property type="entry name" value="Chitobiase/beta-hexosaminidase domain 2-like"/>
    <property type="match status" value="1"/>
</dbReference>
<evidence type="ECO:0000256" key="3">
    <source>
        <dbReference type="ARBA" id="ARBA00012663"/>
    </source>
</evidence>
<dbReference type="PANTHER" id="PTHR22600">
    <property type="entry name" value="BETA-HEXOSAMINIDASE"/>
    <property type="match status" value="1"/>
</dbReference>
<evidence type="ECO:0000259" key="7">
    <source>
        <dbReference type="Pfam" id="PF00728"/>
    </source>
</evidence>
<gene>
    <name evidence="9" type="ORF">GFD25_05970</name>
</gene>
<evidence type="ECO:0000256" key="2">
    <source>
        <dbReference type="ARBA" id="ARBA00006285"/>
    </source>
</evidence>